<dbReference type="InterPro" id="IPR029475">
    <property type="entry name" value="DUF6807"/>
</dbReference>
<evidence type="ECO:0000313" key="2">
    <source>
        <dbReference type="EMBL" id="SKB02424.1"/>
    </source>
</evidence>
<accession>A0A1T4YKS6</accession>
<feature type="chain" id="PRO_5013001707" evidence="1">
    <location>
        <begin position="22"/>
        <end position="330"/>
    </location>
</feature>
<evidence type="ECO:0000313" key="3">
    <source>
        <dbReference type="Proteomes" id="UP000190774"/>
    </source>
</evidence>
<feature type="signal peptide" evidence="1">
    <location>
        <begin position="1"/>
        <end position="21"/>
    </location>
</feature>
<dbReference type="EMBL" id="FUYE01000013">
    <property type="protein sequence ID" value="SKB02424.1"/>
    <property type="molecule type" value="Genomic_DNA"/>
</dbReference>
<keyword evidence="1" id="KW-0732">Signal</keyword>
<dbReference type="RefSeq" id="WP_176159512.1">
    <property type="nucleotide sequence ID" value="NZ_FUYE01000013.1"/>
</dbReference>
<reference evidence="3" key="1">
    <citation type="submission" date="2017-02" db="EMBL/GenBank/DDBJ databases">
        <authorList>
            <person name="Varghese N."/>
            <person name="Submissions S."/>
        </authorList>
    </citation>
    <scope>NUCLEOTIDE SEQUENCE [LARGE SCALE GENOMIC DNA]</scope>
    <source>
        <strain evidence="3">ATCC 700200</strain>
    </source>
</reference>
<gene>
    <name evidence="2" type="ORF">SAMN02745166_03645</name>
</gene>
<sequence length="330" mass="36323">MKFTPLLSAFFLGALTLTAQAATFTVEKTAPGGAIVKIDGQFFTELVVDQANKPYLWPIIGAGGVTMTRAFPMKVIEGEQHDHPHQRGLTFGHEGIGGYDSWAEPSTFAENKNGKYDERIKHLGAIKLQTLKDIQEGDTASFTTVSDYVDADGKKILEEVRQYTFKVVGDTRLIDVNLDLIATEGDTLVDDKKDSGLSIRIPTEMAVEKEKKEKGTGHIINSNGDIDADAWAKRATWCDYYGTVGGKAVGVAMLNHPKSFRHPTPWHVRTYGLFTANPFGLKALDPTSESGAMTLKKGEKISLRHRFIFHLGNEKDAKIAEAYADYAKEP</sequence>
<dbReference type="STRING" id="48467.SAMN02745166_03645"/>
<dbReference type="Pfam" id="PF14100">
    <property type="entry name" value="DUF6807"/>
    <property type="match status" value="1"/>
</dbReference>
<keyword evidence="3" id="KW-1185">Reference proteome</keyword>
<proteinExistence type="predicted"/>
<evidence type="ECO:0000256" key="1">
    <source>
        <dbReference type="SAM" id="SignalP"/>
    </source>
</evidence>
<protein>
    <submittedName>
        <fullName evidence="2">Methane oxygenase PmoA</fullName>
    </submittedName>
</protein>
<organism evidence="2 3">
    <name type="scientific">Prosthecobacter debontii</name>
    <dbReference type="NCBI Taxonomy" id="48467"/>
    <lineage>
        <taxon>Bacteria</taxon>
        <taxon>Pseudomonadati</taxon>
        <taxon>Verrucomicrobiota</taxon>
        <taxon>Verrucomicrobiia</taxon>
        <taxon>Verrucomicrobiales</taxon>
        <taxon>Verrucomicrobiaceae</taxon>
        <taxon>Prosthecobacter</taxon>
    </lineage>
</organism>
<dbReference type="Proteomes" id="UP000190774">
    <property type="component" value="Unassembled WGS sequence"/>
</dbReference>
<dbReference type="AlphaFoldDB" id="A0A1T4YKS6"/>
<name>A0A1T4YKS6_9BACT</name>